<organism evidence="6 7">
    <name type="scientific">Sphaerosporella brunnea</name>
    <dbReference type="NCBI Taxonomy" id="1250544"/>
    <lineage>
        <taxon>Eukaryota</taxon>
        <taxon>Fungi</taxon>
        <taxon>Dikarya</taxon>
        <taxon>Ascomycota</taxon>
        <taxon>Pezizomycotina</taxon>
        <taxon>Pezizomycetes</taxon>
        <taxon>Pezizales</taxon>
        <taxon>Pyronemataceae</taxon>
        <taxon>Sphaerosporella</taxon>
    </lineage>
</organism>
<dbReference type="Pfam" id="PF00150">
    <property type="entry name" value="Cellulase"/>
    <property type="match status" value="1"/>
</dbReference>
<reference evidence="6 7" key="1">
    <citation type="submission" date="2019-09" db="EMBL/GenBank/DDBJ databases">
        <title>Draft genome of the ectomycorrhizal ascomycete Sphaerosporella brunnea.</title>
        <authorList>
            <consortium name="DOE Joint Genome Institute"/>
            <person name="Benucci G.M."/>
            <person name="Marozzi G."/>
            <person name="Antonielli L."/>
            <person name="Sanchez S."/>
            <person name="Marco P."/>
            <person name="Wang X."/>
            <person name="Falini L.B."/>
            <person name="Barry K."/>
            <person name="Haridas S."/>
            <person name="Lipzen A."/>
            <person name="Labutti K."/>
            <person name="Grigoriev I.V."/>
            <person name="Murat C."/>
            <person name="Martin F."/>
            <person name="Albertini E."/>
            <person name="Donnini D."/>
            <person name="Bonito G."/>
        </authorList>
    </citation>
    <scope>NUCLEOTIDE SEQUENCE [LARGE SCALE GENOMIC DNA]</scope>
    <source>
        <strain evidence="6 7">Sb_GMNB300</strain>
    </source>
</reference>
<dbReference type="GO" id="GO:0050295">
    <property type="term" value="F:steryl-beta-glucosidase activity"/>
    <property type="evidence" value="ECO:0007669"/>
    <property type="project" value="TreeGrafter"/>
</dbReference>
<comment type="caution">
    <text evidence="6">The sequence shown here is derived from an EMBL/GenBank/DDBJ whole genome shotgun (WGS) entry which is preliminary data.</text>
</comment>
<dbReference type="PANTHER" id="PTHR31308">
    <property type="match status" value="1"/>
</dbReference>
<dbReference type="InterPro" id="IPR052066">
    <property type="entry name" value="Glycosphingolipid_Hydrolases"/>
</dbReference>
<keyword evidence="7" id="KW-1185">Reference proteome</keyword>
<protein>
    <submittedName>
        <fullName evidence="6">Glycoside hydrolase superfamily</fullName>
    </submittedName>
</protein>
<gene>
    <name evidence="6" type="ORF">FN846DRAFT_987515</name>
</gene>
<feature type="domain" description="Glycoside hydrolase family 5" evidence="4">
    <location>
        <begin position="77"/>
        <end position="268"/>
    </location>
</feature>
<dbReference type="GO" id="GO:1904462">
    <property type="term" value="P:ergosteryl 3-beta-D-glucoside catabolic process"/>
    <property type="evidence" value="ECO:0007669"/>
    <property type="project" value="TreeGrafter"/>
</dbReference>
<dbReference type="SUPFAM" id="SSF51445">
    <property type="entry name" value="(Trans)glycosidases"/>
    <property type="match status" value="2"/>
</dbReference>
<sequence length="778" mass="86312">MRPTSSSPSSISSNVTFDSVRPHPELHAFADAHGRTLLLRGLNVSGDAKYPVLNPLAGTPEFYDVSNVSYTGKPFKTPEQAEDWWERLRSWGVGVVRLVVVWEALEPREMGVYDEEYISYVHMLVRKAEEAGLHVFIDGHQDVWSRFTGGSGAPLWTFHLAGLDPTKFSATCAASLDAPKTSSTLSTPSGRLWPTNYSKFAVATMFTLFFAGEVFAPKAVYNGANAEFFGKNVGHILRTLFTRAYAHLMARLKDCSNVLGVDPMNEPHPGYIGLASLHYFNETTDLHLGYMPNALQSMALAAGVPTDVPYYSRSWPHPSRITRRDLLNEGHFTAWLPGASDIWQDERVFTVSNDTVELGPKGVSYFLNHPITGERVDFERDFYVPFVRSFHRAVIDAVAGGKAGSWLFVEPVPNLGPPVWTSPASPPVKGEDDMICYAPHWYDIRALYEKALSYTVSFDVLSLAAGSRNFLAHTYFGRPGLTKNYATNFARFWSHLSTFRAGQSTPTPILIGETGVPWDINTQNAYNTGNINHQLTMTDAIFHAMERAGALSWTFWNLTLSHHTGGTATKVANETAAPFQSGDGWNSEDFSIVSSDPATTELPLGHWRDAGVRPHVNGVPMRRAALFGDLYRGLRAAPAFIRPYPFATAGKLLKSEFLLDACRFELEFQVLKAGGTQKARTTEIFVPAYHFWGRKVLVKFWVHVPGKELKAADFVMKWDFLEDTACAALTWRWECANQALTLVHAGGLPENTKIGVTVEAETEEKDMGWGEAVGGWFA</sequence>
<evidence type="ECO:0000256" key="1">
    <source>
        <dbReference type="ARBA" id="ARBA00005641"/>
    </source>
</evidence>
<dbReference type="EMBL" id="VXIS01000014">
    <property type="protein sequence ID" value="KAA8913470.1"/>
    <property type="molecule type" value="Genomic_DNA"/>
</dbReference>
<dbReference type="InterPro" id="IPR041036">
    <property type="entry name" value="GH5_C"/>
</dbReference>
<dbReference type="OrthoDB" id="9971853at2759"/>
<evidence type="ECO:0000256" key="3">
    <source>
        <dbReference type="ARBA" id="ARBA00023295"/>
    </source>
</evidence>
<dbReference type="Pfam" id="PF18564">
    <property type="entry name" value="Glyco_hydro_5_C"/>
    <property type="match status" value="1"/>
</dbReference>
<comment type="similarity">
    <text evidence="1">Belongs to the glycosyl hydrolase 5 (cellulase A) family.</text>
</comment>
<proteinExistence type="inferred from homology"/>
<accession>A0A5J5F9R6</accession>
<name>A0A5J5F9R6_9PEZI</name>
<dbReference type="Gene3D" id="2.60.40.1180">
    <property type="entry name" value="Golgi alpha-mannosidase II"/>
    <property type="match status" value="1"/>
</dbReference>
<dbReference type="Gene3D" id="3.20.20.80">
    <property type="entry name" value="Glycosidases"/>
    <property type="match status" value="2"/>
</dbReference>
<dbReference type="PANTHER" id="PTHR31308:SF5">
    <property type="entry name" value="ERGOSTERYL-BETA-GLUCOSIDASE"/>
    <property type="match status" value="1"/>
</dbReference>
<evidence type="ECO:0000313" key="6">
    <source>
        <dbReference type="EMBL" id="KAA8913470.1"/>
    </source>
</evidence>
<dbReference type="Proteomes" id="UP000326924">
    <property type="component" value="Unassembled WGS sequence"/>
</dbReference>
<dbReference type="InterPro" id="IPR001547">
    <property type="entry name" value="Glyco_hydro_5"/>
</dbReference>
<keyword evidence="2 6" id="KW-0378">Hydrolase</keyword>
<dbReference type="InterPro" id="IPR013780">
    <property type="entry name" value="Glyco_hydro_b"/>
</dbReference>
<feature type="domain" description="Glycoside hydrolase family 5 C-terminal" evidence="5">
    <location>
        <begin position="642"/>
        <end position="699"/>
    </location>
</feature>
<dbReference type="InterPro" id="IPR017853">
    <property type="entry name" value="GH"/>
</dbReference>
<evidence type="ECO:0000259" key="5">
    <source>
        <dbReference type="Pfam" id="PF18564"/>
    </source>
</evidence>
<dbReference type="AlphaFoldDB" id="A0A5J5F9R6"/>
<dbReference type="GO" id="GO:0000272">
    <property type="term" value="P:polysaccharide catabolic process"/>
    <property type="evidence" value="ECO:0007669"/>
    <property type="project" value="InterPro"/>
</dbReference>
<evidence type="ECO:0000259" key="4">
    <source>
        <dbReference type="Pfam" id="PF00150"/>
    </source>
</evidence>
<dbReference type="InParanoid" id="A0A5J5F9R6"/>
<evidence type="ECO:0000256" key="2">
    <source>
        <dbReference type="ARBA" id="ARBA00022801"/>
    </source>
</evidence>
<keyword evidence="3" id="KW-0326">Glycosidase</keyword>
<evidence type="ECO:0000313" key="7">
    <source>
        <dbReference type="Proteomes" id="UP000326924"/>
    </source>
</evidence>